<dbReference type="InterPro" id="IPR036568">
    <property type="entry name" value="GGCT-like_sf"/>
</dbReference>
<dbReference type="Proteomes" id="UP001590951">
    <property type="component" value="Unassembled WGS sequence"/>
</dbReference>
<evidence type="ECO:0000256" key="4">
    <source>
        <dbReference type="SAM" id="MobiDB-lite"/>
    </source>
</evidence>
<comment type="caution">
    <text evidence="6">The sequence shown here is derived from an EMBL/GenBank/DDBJ whole genome shotgun (WGS) entry which is preliminary data.</text>
</comment>
<keyword evidence="7" id="KW-1185">Reference proteome</keyword>
<dbReference type="Pfam" id="PF06094">
    <property type="entry name" value="GGACT"/>
    <property type="match status" value="1"/>
</dbReference>
<evidence type="ECO:0000313" key="7">
    <source>
        <dbReference type="Proteomes" id="UP001590951"/>
    </source>
</evidence>
<name>A0ABR4B8Z0_9LECA</name>
<gene>
    <name evidence="6" type="ORF">ABVK25_005467</name>
</gene>
<feature type="domain" description="Gamma-glutamylcyclotransferase AIG2-like" evidence="5">
    <location>
        <begin position="7"/>
        <end position="133"/>
    </location>
</feature>
<dbReference type="Gene3D" id="3.10.490.10">
    <property type="entry name" value="Gamma-glutamyl cyclotransferase-like"/>
    <property type="match status" value="1"/>
</dbReference>
<dbReference type="InterPro" id="IPR045038">
    <property type="entry name" value="AIG2-like"/>
</dbReference>
<evidence type="ECO:0000313" key="6">
    <source>
        <dbReference type="EMBL" id="KAL2054326.1"/>
    </source>
</evidence>
<dbReference type="InterPro" id="IPR013024">
    <property type="entry name" value="GGCT-like"/>
</dbReference>
<protein>
    <recommendedName>
        <fullName evidence="3">Putative gamma-glutamylcyclotransferase</fullName>
    </recommendedName>
</protein>
<reference evidence="6 7" key="1">
    <citation type="submission" date="2024-09" db="EMBL/GenBank/DDBJ databases">
        <title>Rethinking Asexuality: The Enigmatic Case of Functional Sexual Genes in Lepraria (Stereocaulaceae).</title>
        <authorList>
            <person name="Doellman M."/>
            <person name="Sun Y."/>
            <person name="Barcenas-Pena A."/>
            <person name="Lumbsch H.T."/>
            <person name="Grewe F."/>
        </authorList>
    </citation>
    <scope>NUCLEOTIDE SEQUENCE [LARGE SCALE GENOMIC DNA]</scope>
    <source>
        <strain evidence="6 7">Grewe 0041</strain>
    </source>
</reference>
<comment type="similarity">
    <text evidence="1">Belongs to the gamma-glutamylcyclotransferase family.</text>
</comment>
<sequence>MGDRSAFFYGTLMAPQVLHRVIYGTTTPTSSQISRLKIVPALLNRYMRHRVCECDYPAVIPSKAPNACVRGTYVQGLTAEDQWRLDLFEGDQYDRVKVRPRLLDEDGQEMNEIETETYIWIDKEVGLEEGEWDFEEFRREKMRRWVGGNDEEYQEVDEAVRERNDPTGGRGANGHITEKLEIRNKDEEEVLGSAV</sequence>
<dbReference type="EMBL" id="JBHFEH010000016">
    <property type="protein sequence ID" value="KAL2054326.1"/>
    <property type="molecule type" value="Genomic_DNA"/>
</dbReference>
<dbReference type="InterPro" id="IPR009288">
    <property type="entry name" value="AIG2-like_dom"/>
</dbReference>
<organism evidence="6 7">
    <name type="scientific">Lepraria finkii</name>
    <dbReference type="NCBI Taxonomy" id="1340010"/>
    <lineage>
        <taxon>Eukaryota</taxon>
        <taxon>Fungi</taxon>
        <taxon>Dikarya</taxon>
        <taxon>Ascomycota</taxon>
        <taxon>Pezizomycotina</taxon>
        <taxon>Lecanoromycetes</taxon>
        <taxon>OSLEUM clade</taxon>
        <taxon>Lecanoromycetidae</taxon>
        <taxon>Lecanorales</taxon>
        <taxon>Lecanorineae</taxon>
        <taxon>Stereocaulaceae</taxon>
        <taxon>Lepraria</taxon>
    </lineage>
</organism>
<evidence type="ECO:0000256" key="3">
    <source>
        <dbReference type="ARBA" id="ARBA00030602"/>
    </source>
</evidence>
<evidence type="ECO:0000259" key="5">
    <source>
        <dbReference type="Pfam" id="PF06094"/>
    </source>
</evidence>
<keyword evidence="2" id="KW-0808">Transferase</keyword>
<dbReference type="PANTHER" id="PTHR31544:SF2">
    <property type="entry name" value="AIG2-LIKE PROTEIN D"/>
    <property type="match status" value="1"/>
</dbReference>
<evidence type="ECO:0000256" key="1">
    <source>
        <dbReference type="ARBA" id="ARBA00008861"/>
    </source>
</evidence>
<dbReference type="PANTHER" id="PTHR31544">
    <property type="entry name" value="AIG2-LIKE PROTEIN D"/>
    <property type="match status" value="1"/>
</dbReference>
<evidence type="ECO:0000256" key="2">
    <source>
        <dbReference type="ARBA" id="ARBA00022679"/>
    </source>
</evidence>
<feature type="region of interest" description="Disordered" evidence="4">
    <location>
        <begin position="153"/>
        <end position="178"/>
    </location>
</feature>
<dbReference type="CDD" id="cd06661">
    <property type="entry name" value="GGCT_like"/>
    <property type="match status" value="1"/>
</dbReference>
<dbReference type="SUPFAM" id="SSF110857">
    <property type="entry name" value="Gamma-glutamyl cyclotransferase-like"/>
    <property type="match status" value="1"/>
</dbReference>
<accession>A0ABR4B8Z0</accession>
<proteinExistence type="inferred from homology"/>